<dbReference type="PROSITE" id="PS50035">
    <property type="entry name" value="PLD"/>
    <property type="match status" value="2"/>
</dbReference>
<evidence type="ECO:0000313" key="6">
    <source>
        <dbReference type="Proteomes" id="UP000275846"/>
    </source>
</evidence>
<feature type="domain" description="PLD phosphodiesterase" evidence="3">
    <location>
        <begin position="374"/>
        <end position="400"/>
    </location>
</feature>
<reference evidence="5 6" key="3">
    <citation type="submission" date="2018-11" db="EMBL/GenBank/DDBJ databases">
        <authorList>
            <consortium name="Pathogen Informatics"/>
        </authorList>
    </citation>
    <scope>NUCLEOTIDE SEQUENCE [LARGE SCALE GENOMIC DNA]</scope>
    <source>
        <strain evidence="5 6">NST_G2</strain>
    </source>
</reference>
<feature type="signal peptide" evidence="2">
    <location>
        <begin position="1"/>
        <end position="20"/>
    </location>
</feature>
<feature type="domain" description="PLD phosphodiesterase" evidence="3">
    <location>
        <begin position="156"/>
        <end position="183"/>
    </location>
</feature>
<evidence type="ECO:0000313" key="7">
    <source>
        <dbReference type="WBParaSite" id="SSLN_0000449801-mRNA-1"/>
    </source>
</evidence>
<dbReference type="Gene3D" id="3.30.870.10">
    <property type="entry name" value="Endonuclease Chain A"/>
    <property type="match status" value="2"/>
</dbReference>
<dbReference type="Pfam" id="PF00614">
    <property type="entry name" value="PLDc"/>
    <property type="match status" value="1"/>
</dbReference>
<organism evidence="4">
    <name type="scientific">Schistocephalus solidus</name>
    <name type="common">Tapeworm</name>
    <dbReference type="NCBI Taxonomy" id="70667"/>
    <lineage>
        <taxon>Eukaryota</taxon>
        <taxon>Metazoa</taxon>
        <taxon>Spiralia</taxon>
        <taxon>Lophotrochozoa</taxon>
        <taxon>Platyhelminthes</taxon>
        <taxon>Cestoda</taxon>
        <taxon>Eucestoda</taxon>
        <taxon>Diphyllobothriidea</taxon>
        <taxon>Diphyllobothriidae</taxon>
        <taxon>Schistocephalus</taxon>
    </lineage>
</organism>
<dbReference type="GO" id="GO:0003824">
    <property type="term" value="F:catalytic activity"/>
    <property type="evidence" value="ECO:0007669"/>
    <property type="project" value="InterPro"/>
</dbReference>
<dbReference type="SUPFAM" id="SSF56024">
    <property type="entry name" value="Phospholipase D/nuclease"/>
    <property type="match status" value="2"/>
</dbReference>
<gene>
    <name evidence="5" type="ORF">SSLN_LOCUS4351</name>
    <name evidence="4" type="ORF">TR111597</name>
</gene>
<sequence>MTLLHVFFILLAGLAGLIFAIPTQSFSRHAATAADEPAYFQCSASLVESIPENLTYNRASPSHASTYFVWNLMINLARRNLTIGSYYWSLLASDVSNVSAPSAYQGEDIFRRLVEKSSQINVTIVQNGKQSPNNDLDALMAAGAKVQWLDVERLLGEGIQHAKLWSVDGVHAYLGSANMDWRSLTQVKELGIFLFNCPELVGDLEKVLLAFRTASGPNVTLPLAWPEAALTKYNRTSPMPVMLNGAPAKIYITMSPPPLTPPTRNDDLDAILHIIQEADSYIYVSVMAYAPAVISYSLSTNNQFWPIIDDALRSASLNRKVEVRLLISHWRHTPASLGGYLSSLRAIHGINGARLRVRYFVVPAFTEEQRLVPFGRVNHNKYMVTDKTLYIGTSNWSGDYFYHTGGAAFVAKEEKNQSSSASPLLREQLTNIFYRDWNSEYTQEL</sequence>
<dbReference type="CDD" id="cd09107">
    <property type="entry name" value="PLDc_vPLD3_4_5_like_2"/>
    <property type="match status" value="1"/>
</dbReference>
<reference evidence="4" key="1">
    <citation type="submission" date="2016-01" db="EMBL/GenBank/DDBJ databases">
        <title>Reference transcriptome for the parasite Schistocephalus solidus: insights into the molecular evolution of parasitism.</title>
        <authorList>
            <person name="Hebert F.O."/>
            <person name="Grambauer S."/>
            <person name="Barber I."/>
            <person name="Landry C.R."/>
            <person name="Aubin-Horth N."/>
        </authorList>
    </citation>
    <scope>NUCLEOTIDE SEQUENCE</scope>
</reference>
<reference evidence="7" key="2">
    <citation type="submission" date="2016-06" db="UniProtKB">
        <authorList>
            <consortium name="WormBaseParasite"/>
        </authorList>
    </citation>
    <scope>IDENTIFICATION</scope>
</reference>
<dbReference type="AlphaFoldDB" id="A0A0X3NR73"/>
<dbReference type="InterPro" id="IPR032803">
    <property type="entry name" value="PLDc_3"/>
</dbReference>
<dbReference type="EMBL" id="GEEE01020911">
    <property type="protein sequence ID" value="JAP42314.1"/>
    <property type="molecule type" value="Transcribed_RNA"/>
</dbReference>
<dbReference type="PANTHER" id="PTHR10185:SF17">
    <property type="entry name" value="GM01519P-RELATED"/>
    <property type="match status" value="1"/>
</dbReference>
<comment type="similarity">
    <text evidence="1">Belongs to the phospholipase D family.</text>
</comment>
<dbReference type="InterPro" id="IPR050874">
    <property type="entry name" value="Diverse_PLD-related"/>
</dbReference>
<name>A0A0X3NR73_SCHSO</name>
<dbReference type="InterPro" id="IPR001736">
    <property type="entry name" value="PLipase_D/transphosphatidylase"/>
</dbReference>
<evidence type="ECO:0000256" key="1">
    <source>
        <dbReference type="ARBA" id="ARBA00008664"/>
    </source>
</evidence>
<evidence type="ECO:0000313" key="4">
    <source>
        <dbReference type="EMBL" id="JAP42314.1"/>
    </source>
</evidence>
<evidence type="ECO:0000313" key="5">
    <source>
        <dbReference type="EMBL" id="VDL90736.1"/>
    </source>
</evidence>
<evidence type="ECO:0000256" key="2">
    <source>
        <dbReference type="SAM" id="SignalP"/>
    </source>
</evidence>
<dbReference type="CDD" id="cd09106">
    <property type="entry name" value="PLDc_vPLD3_4_5_like_1"/>
    <property type="match status" value="1"/>
</dbReference>
<dbReference type="WBParaSite" id="SSLN_0000449801-mRNA-1">
    <property type="protein sequence ID" value="SSLN_0000449801-mRNA-1"/>
    <property type="gene ID" value="SSLN_0000449801"/>
</dbReference>
<dbReference type="Pfam" id="PF13918">
    <property type="entry name" value="PLDc_3"/>
    <property type="match status" value="1"/>
</dbReference>
<dbReference type="STRING" id="70667.A0A0X3NR73"/>
<evidence type="ECO:0000259" key="3">
    <source>
        <dbReference type="PROSITE" id="PS50035"/>
    </source>
</evidence>
<protein>
    <submittedName>
        <fullName evidence="7">Phospholipase D3</fullName>
    </submittedName>
</protein>
<dbReference type="PANTHER" id="PTHR10185">
    <property type="entry name" value="PHOSPHOLIPASE D - RELATED"/>
    <property type="match status" value="1"/>
</dbReference>
<proteinExistence type="inferred from homology"/>
<dbReference type="Proteomes" id="UP000275846">
    <property type="component" value="Unassembled WGS sequence"/>
</dbReference>
<accession>A0A0X3NR73</accession>
<dbReference type="SMART" id="SM00155">
    <property type="entry name" value="PLDc"/>
    <property type="match status" value="2"/>
</dbReference>
<dbReference type="EMBL" id="UYSU01032836">
    <property type="protein sequence ID" value="VDL90736.1"/>
    <property type="molecule type" value="Genomic_DNA"/>
</dbReference>
<dbReference type="OrthoDB" id="1923775at2759"/>
<keyword evidence="2" id="KW-0732">Signal</keyword>
<feature type="chain" id="PRO_5008862615" evidence="2">
    <location>
        <begin position="21"/>
        <end position="445"/>
    </location>
</feature>
<keyword evidence="6" id="KW-1185">Reference proteome</keyword>